<sequence length="110" mass="12914">MAELKDFKDGDEDKLLHVHLEELYSVLESFQAIETLVDTRYKIVAKKVKSIIIPLPKDFKEQIEQVLKEKSLWDRRTVGHIITEKTLDEMKIGTDETLLLAEKVRFKEML</sequence>
<protein>
    <submittedName>
        <fullName evidence="1">Uncharacterized protein</fullName>
    </submittedName>
</protein>
<dbReference type="Proteomes" id="UP001605036">
    <property type="component" value="Unassembled WGS sequence"/>
</dbReference>
<gene>
    <name evidence="1" type="ORF">R1flu_027004</name>
</gene>
<reference evidence="1 2" key="1">
    <citation type="submission" date="2024-09" db="EMBL/GenBank/DDBJ databases">
        <title>Chromosome-scale assembly of Riccia fluitans.</title>
        <authorList>
            <person name="Paukszto L."/>
            <person name="Sawicki J."/>
            <person name="Karawczyk K."/>
            <person name="Piernik-Szablinska J."/>
            <person name="Szczecinska M."/>
            <person name="Mazdziarz M."/>
        </authorList>
    </citation>
    <scope>NUCLEOTIDE SEQUENCE [LARGE SCALE GENOMIC DNA]</scope>
    <source>
        <strain evidence="1">Rf_01</strain>
        <tissue evidence="1">Aerial parts of the thallus</tissue>
    </source>
</reference>
<keyword evidence="2" id="KW-1185">Reference proteome</keyword>
<organism evidence="1 2">
    <name type="scientific">Riccia fluitans</name>
    <dbReference type="NCBI Taxonomy" id="41844"/>
    <lineage>
        <taxon>Eukaryota</taxon>
        <taxon>Viridiplantae</taxon>
        <taxon>Streptophyta</taxon>
        <taxon>Embryophyta</taxon>
        <taxon>Marchantiophyta</taxon>
        <taxon>Marchantiopsida</taxon>
        <taxon>Marchantiidae</taxon>
        <taxon>Marchantiales</taxon>
        <taxon>Ricciaceae</taxon>
        <taxon>Riccia</taxon>
    </lineage>
</organism>
<evidence type="ECO:0000313" key="2">
    <source>
        <dbReference type="Proteomes" id="UP001605036"/>
    </source>
</evidence>
<comment type="caution">
    <text evidence="1">The sequence shown here is derived from an EMBL/GenBank/DDBJ whole genome shotgun (WGS) entry which is preliminary data.</text>
</comment>
<name>A0ABD1XKF9_9MARC</name>
<evidence type="ECO:0000313" key="1">
    <source>
        <dbReference type="EMBL" id="KAL2608431.1"/>
    </source>
</evidence>
<dbReference type="EMBL" id="JBHFFA010000008">
    <property type="protein sequence ID" value="KAL2608431.1"/>
    <property type="molecule type" value="Genomic_DNA"/>
</dbReference>
<accession>A0ABD1XKF9</accession>
<dbReference type="AlphaFoldDB" id="A0ABD1XKF9"/>
<proteinExistence type="predicted"/>